<dbReference type="HOGENOM" id="CLU_029927_4_0_11"/>
<dbReference type="eggNOG" id="COG0457">
    <property type="taxonomic scope" value="Bacteria"/>
</dbReference>
<dbReference type="KEGG" id="sesp:BN6_33490"/>
<dbReference type="EMBL" id="HE804045">
    <property type="protein sequence ID" value="CCH30651.1"/>
    <property type="molecule type" value="Genomic_DNA"/>
</dbReference>
<protein>
    <recommendedName>
        <fullName evidence="3">Transcriptional regulator</fullName>
    </recommendedName>
</protein>
<evidence type="ECO:0000313" key="2">
    <source>
        <dbReference type="Proteomes" id="UP000006281"/>
    </source>
</evidence>
<keyword evidence="2" id="KW-1185">Reference proteome</keyword>
<organism evidence="1 2">
    <name type="scientific">Saccharothrix espanaensis (strain ATCC 51144 / DSM 44229 / JCM 9112 / NBRC 15066 / NRRL 15764)</name>
    <dbReference type="NCBI Taxonomy" id="1179773"/>
    <lineage>
        <taxon>Bacteria</taxon>
        <taxon>Bacillati</taxon>
        <taxon>Actinomycetota</taxon>
        <taxon>Actinomycetes</taxon>
        <taxon>Pseudonocardiales</taxon>
        <taxon>Pseudonocardiaceae</taxon>
        <taxon>Saccharothrix</taxon>
    </lineage>
</organism>
<reference evidence="1 2" key="1">
    <citation type="journal article" date="2012" name="BMC Genomics">
        <title>Complete genome sequence of Saccharothrix espanaensis DSM 44229T and comparison to the other completely sequenced Pseudonocardiaceae.</title>
        <authorList>
            <person name="Strobel T."/>
            <person name="Al-Dilaimi A."/>
            <person name="Blom J."/>
            <person name="Gessner A."/>
            <person name="Kalinowski J."/>
            <person name="Luzhetska M."/>
            <person name="Puhler A."/>
            <person name="Szczepanowski R."/>
            <person name="Bechthold A."/>
            <person name="Ruckert C."/>
        </authorList>
    </citation>
    <scope>NUCLEOTIDE SEQUENCE [LARGE SCALE GENOMIC DNA]</scope>
    <source>
        <strain evidence="2">ATCC 51144 / DSM 44229 / JCM 9112 / NBRC 15066 / NRRL 15764</strain>
    </source>
</reference>
<dbReference type="STRING" id="1179773.BN6_33490"/>
<gene>
    <name evidence="1" type="ordered locus">BN6_33490</name>
</gene>
<accession>K0JX76</accession>
<evidence type="ECO:0008006" key="3">
    <source>
        <dbReference type="Google" id="ProtNLM"/>
    </source>
</evidence>
<dbReference type="Proteomes" id="UP000006281">
    <property type="component" value="Chromosome"/>
</dbReference>
<name>K0JX76_SACES</name>
<dbReference type="BioCyc" id="SESP1179773:BN6_RS16250-MONOMER"/>
<dbReference type="OrthoDB" id="3213425at2"/>
<evidence type="ECO:0000313" key="1">
    <source>
        <dbReference type="EMBL" id="CCH30651.1"/>
    </source>
</evidence>
<dbReference type="AlphaFoldDB" id="K0JX76"/>
<dbReference type="PATRIC" id="fig|1179773.3.peg.3352"/>
<sequence length="438" mass="46374">MTTSPRVPNAELRKLLAESGWTGQMLAGAVNGLGAENGVTLRYDRTSISHWLSGSRPSPQVVDLVAEVFSRQLGRPVGPEDTGLVSPAGRALRIPLPREPVEQLVWMGTASTSGQDVLRGVTYSLTRRGALPLVGTSPPAGGRGRIGVSHAAAATSMVSVFSAIDMAFGGGTGRVALSAYLATTVAPWLRASATPKVRARLNSAAARLCYLAGWMCFDDMLQGAGQRYYQAAARLAADAGDACCYAAALRSLSVQAHYLGHRRMAFLLAEAAMRQSHRVPPMEAAFLTGQLGVAAAAYGDSHAALGHLSRAERLLHRTEGSDAHVGGYDVAALAHQQAEILDAIGDRPAALRALTVSLRHRKPDQRRALAITSARLAELHLSAGHLDRACTAWSVLLDERPNLTSGRVDRAVRSMCAHLRPHSNHHAAKALLKRASAG</sequence>
<proteinExistence type="predicted"/>